<sequence length="188" mass="21097">MAKPVKPLPLYQQGDLDCLCGIYAIVNAVRLCLGPQSALDRTDWQRLFFMLAKQAHKQVGSLSVVTYGIDTRPLWILIKAAVSHMDRRNTVRLTARRPFKNEPDTDPSTVIAWLARHTAKPGTGVIIGLGGEFDHWTTVCAVTGQYVAFYDSARFSRVLIRRCEREEIIEAASIVELRLDLLKKGSSR</sequence>
<dbReference type="EMBL" id="JBHSML010000033">
    <property type="protein sequence ID" value="MFC5519207.1"/>
    <property type="molecule type" value="Genomic_DNA"/>
</dbReference>
<reference evidence="2" key="1">
    <citation type="journal article" date="2019" name="Int. J. Syst. Evol. Microbiol.">
        <title>The Global Catalogue of Microorganisms (GCM) 10K type strain sequencing project: providing services to taxonomists for standard genome sequencing and annotation.</title>
        <authorList>
            <consortium name="The Broad Institute Genomics Platform"/>
            <consortium name="The Broad Institute Genome Sequencing Center for Infectious Disease"/>
            <person name="Wu L."/>
            <person name="Ma J."/>
        </authorList>
    </citation>
    <scope>NUCLEOTIDE SEQUENCE [LARGE SCALE GENOMIC DNA]</scope>
    <source>
        <strain evidence="2">KACC 12633</strain>
    </source>
</reference>
<organism evidence="1 2">
    <name type="scientific">Kaistia terrae</name>
    <dbReference type="NCBI Taxonomy" id="537017"/>
    <lineage>
        <taxon>Bacteria</taxon>
        <taxon>Pseudomonadati</taxon>
        <taxon>Pseudomonadota</taxon>
        <taxon>Alphaproteobacteria</taxon>
        <taxon>Hyphomicrobiales</taxon>
        <taxon>Kaistiaceae</taxon>
        <taxon>Kaistia</taxon>
    </lineage>
</organism>
<gene>
    <name evidence="1" type="ORF">ACFPP9_25810</name>
</gene>
<evidence type="ECO:0008006" key="3">
    <source>
        <dbReference type="Google" id="ProtNLM"/>
    </source>
</evidence>
<keyword evidence="2" id="KW-1185">Reference proteome</keyword>
<name>A0ABW0Q5L0_9HYPH</name>
<protein>
    <recommendedName>
        <fullName evidence="3">Peptidase C39 domain-containing protein</fullName>
    </recommendedName>
</protein>
<comment type="caution">
    <text evidence="1">The sequence shown here is derived from an EMBL/GenBank/DDBJ whole genome shotgun (WGS) entry which is preliminary data.</text>
</comment>
<dbReference type="RefSeq" id="WP_266346004.1">
    <property type="nucleotide sequence ID" value="NZ_JAPKNH010000012.1"/>
</dbReference>
<evidence type="ECO:0000313" key="2">
    <source>
        <dbReference type="Proteomes" id="UP001596150"/>
    </source>
</evidence>
<accession>A0ABW0Q5L0</accession>
<proteinExistence type="predicted"/>
<evidence type="ECO:0000313" key="1">
    <source>
        <dbReference type="EMBL" id="MFC5519207.1"/>
    </source>
</evidence>
<dbReference type="Proteomes" id="UP001596150">
    <property type="component" value="Unassembled WGS sequence"/>
</dbReference>